<evidence type="ECO:0000259" key="9">
    <source>
        <dbReference type="Pfam" id="PF01738"/>
    </source>
</evidence>
<dbReference type="RefSeq" id="WP_089757419.1">
    <property type="nucleotide sequence ID" value="NZ_BKAT01000020.1"/>
</dbReference>
<evidence type="ECO:0000256" key="8">
    <source>
        <dbReference type="SAM" id="SignalP"/>
    </source>
</evidence>
<organism evidence="10 11">
    <name type="scientific">Chitinophaga terrae</name>
    <name type="common">ex Kim and Jung 2007</name>
    <dbReference type="NCBI Taxonomy" id="408074"/>
    <lineage>
        <taxon>Bacteria</taxon>
        <taxon>Pseudomonadati</taxon>
        <taxon>Bacteroidota</taxon>
        <taxon>Chitinophagia</taxon>
        <taxon>Chitinophagales</taxon>
        <taxon>Chitinophagaceae</taxon>
        <taxon>Chitinophaga</taxon>
    </lineage>
</organism>
<evidence type="ECO:0000256" key="1">
    <source>
        <dbReference type="ARBA" id="ARBA00004613"/>
    </source>
</evidence>
<feature type="domain" description="Dienelactone hydrolase" evidence="9">
    <location>
        <begin position="244"/>
        <end position="362"/>
    </location>
</feature>
<evidence type="ECO:0000256" key="5">
    <source>
        <dbReference type="ARBA" id="ARBA00022801"/>
    </source>
</evidence>
<keyword evidence="3" id="KW-0858">Xylan degradation</keyword>
<feature type="chain" id="PRO_5011742476" evidence="8">
    <location>
        <begin position="18"/>
        <end position="377"/>
    </location>
</feature>
<keyword evidence="7" id="KW-0624">Polysaccharide degradation</keyword>
<dbReference type="GO" id="GO:0045493">
    <property type="term" value="P:xylan catabolic process"/>
    <property type="evidence" value="ECO:0007669"/>
    <property type="project" value="UniProtKB-KW"/>
</dbReference>
<dbReference type="InterPro" id="IPR002925">
    <property type="entry name" value="Dienelactn_hydro"/>
</dbReference>
<keyword evidence="4 8" id="KW-0732">Signal</keyword>
<dbReference type="InterPro" id="IPR043595">
    <property type="entry name" value="FaeB/C/D"/>
</dbReference>
<dbReference type="Gene3D" id="3.40.50.1820">
    <property type="entry name" value="alpha/beta hydrolase"/>
    <property type="match status" value="1"/>
</dbReference>
<keyword evidence="11" id="KW-1185">Reference proteome</keyword>
<name>A0A1H3WSJ8_9BACT</name>
<evidence type="ECO:0000256" key="7">
    <source>
        <dbReference type="ARBA" id="ARBA00023326"/>
    </source>
</evidence>
<evidence type="ECO:0000256" key="2">
    <source>
        <dbReference type="ARBA" id="ARBA00022525"/>
    </source>
</evidence>
<evidence type="ECO:0000313" key="10">
    <source>
        <dbReference type="EMBL" id="SDZ90125.1"/>
    </source>
</evidence>
<keyword evidence="6" id="KW-0119">Carbohydrate metabolism</keyword>
<accession>A0A1H3WSJ8</accession>
<feature type="signal peptide" evidence="8">
    <location>
        <begin position="1"/>
        <end position="17"/>
    </location>
</feature>
<dbReference type="Proteomes" id="UP000199656">
    <property type="component" value="Unassembled WGS sequence"/>
</dbReference>
<dbReference type="PANTHER" id="PTHR38050">
    <property type="match status" value="1"/>
</dbReference>
<sequence length="377" mass="43089">MKFLVLPFLLFCNLAFSQSFEELRASAASNLNKKDYCAALVNLKAAFSQKATPGQYDYISGVSAAANCNDIPLALKWLRKSYELGLGKDQEEIRYLETNESFKNISETDDFKAILKEMKQRLAVKEKQRKEATETWNKSIVDHQIQAQVPFQKAPEGFALYFTEADEQQAPYIVYVPKGYDPSKPATAIVFLHGGVNAVSEYYYKDPNVATEPIFSIGEQFHSIIIYPFARKDFGWVNQVKAFENVFTIVKKVEERYNVDTARIYLGGMSNGGTATFWFASRESTPFRAFYAFAANPVLKIGEIDFSKITSAHPLYTLHSKDDETFRYEDVIRIYNQNKKKAVGWKFQTIRKGSHSFIYDPEEGPKVLRSFFADFLK</sequence>
<keyword evidence="2" id="KW-0964">Secreted</keyword>
<dbReference type="PANTHER" id="PTHR38050:SF2">
    <property type="entry name" value="FERULOYL ESTERASE C-RELATED"/>
    <property type="match status" value="1"/>
</dbReference>
<proteinExistence type="predicted"/>
<comment type="subcellular location">
    <subcellularLocation>
        <location evidence="1">Secreted</location>
    </subcellularLocation>
</comment>
<evidence type="ECO:0000256" key="6">
    <source>
        <dbReference type="ARBA" id="ARBA00023277"/>
    </source>
</evidence>
<dbReference type="GO" id="GO:0005576">
    <property type="term" value="C:extracellular region"/>
    <property type="evidence" value="ECO:0007669"/>
    <property type="project" value="UniProtKB-SubCell"/>
</dbReference>
<reference evidence="11" key="1">
    <citation type="submission" date="2016-10" db="EMBL/GenBank/DDBJ databases">
        <authorList>
            <person name="Varghese N."/>
            <person name="Submissions S."/>
        </authorList>
    </citation>
    <scope>NUCLEOTIDE SEQUENCE [LARGE SCALE GENOMIC DNA]</scope>
    <source>
        <strain evidence="11">DSM 23920</strain>
    </source>
</reference>
<dbReference type="OrthoDB" id="699118at2"/>
<dbReference type="Pfam" id="PF01738">
    <property type="entry name" value="DLH"/>
    <property type="match status" value="1"/>
</dbReference>
<dbReference type="EMBL" id="FNRL01000001">
    <property type="protein sequence ID" value="SDZ90125.1"/>
    <property type="molecule type" value="Genomic_DNA"/>
</dbReference>
<evidence type="ECO:0000313" key="11">
    <source>
        <dbReference type="Proteomes" id="UP000199656"/>
    </source>
</evidence>
<evidence type="ECO:0000256" key="4">
    <source>
        <dbReference type="ARBA" id="ARBA00022729"/>
    </source>
</evidence>
<dbReference type="GO" id="GO:0030600">
    <property type="term" value="F:feruloyl esterase activity"/>
    <property type="evidence" value="ECO:0007669"/>
    <property type="project" value="InterPro"/>
</dbReference>
<dbReference type="AlphaFoldDB" id="A0A1H3WSJ8"/>
<gene>
    <name evidence="10" type="ORF">SAMN05660909_00046</name>
</gene>
<dbReference type="SUPFAM" id="SSF53474">
    <property type="entry name" value="alpha/beta-Hydrolases"/>
    <property type="match status" value="1"/>
</dbReference>
<protein>
    <submittedName>
        <fullName evidence="10">Alpha/beta hydrolase family protein</fullName>
    </submittedName>
</protein>
<dbReference type="InterPro" id="IPR029058">
    <property type="entry name" value="AB_hydrolase_fold"/>
</dbReference>
<keyword evidence="5 10" id="KW-0378">Hydrolase</keyword>
<evidence type="ECO:0000256" key="3">
    <source>
        <dbReference type="ARBA" id="ARBA00022651"/>
    </source>
</evidence>